<evidence type="ECO:0000256" key="3">
    <source>
        <dbReference type="ARBA" id="ARBA00022990"/>
    </source>
</evidence>
<dbReference type="Pfam" id="PF00326">
    <property type="entry name" value="Peptidase_S9"/>
    <property type="match status" value="1"/>
</dbReference>
<feature type="signal peptide" evidence="7">
    <location>
        <begin position="1"/>
        <end position="15"/>
    </location>
</feature>
<dbReference type="GO" id="GO:0006508">
    <property type="term" value="P:proteolysis"/>
    <property type="evidence" value="ECO:0007669"/>
    <property type="project" value="UniProtKB-KW"/>
</dbReference>
<name>E3T696_9BACT</name>
<comment type="function">
    <text evidence="6">This enzyme catalyzes the hydrolysis of the N-terminal peptide bond of an N-acetylated peptide to generate an N-acetylated amino acid and a peptide with a free N-terminus. It preferentially cleaves off Ac-Ala, Ac-Met and Ac-Ser. Also, involved in the degradation of oxidized and glycated proteins.</text>
</comment>
<dbReference type="InterPro" id="IPR050278">
    <property type="entry name" value="Serine_Prot_S9B/DPPIV"/>
</dbReference>
<dbReference type="InterPro" id="IPR002469">
    <property type="entry name" value="Peptidase_S9B_N"/>
</dbReference>
<accession>E3T696</accession>
<evidence type="ECO:0000256" key="1">
    <source>
        <dbReference type="ARBA" id="ARBA00022670"/>
    </source>
</evidence>
<organism evidence="10">
    <name type="scientific">uncultured bacterium 89</name>
    <dbReference type="NCBI Taxonomy" id="698393"/>
    <lineage>
        <taxon>Bacteria</taxon>
        <taxon>environmental samples</taxon>
    </lineage>
</organism>
<proteinExistence type="predicted"/>
<dbReference type="Pfam" id="PF07676">
    <property type="entry name" value="PD40"/>
    <property type="match status" value="2"/>
</dbReference>
<evidence type="ECO:0000259" key="8">
    <source>
        <dbReference type="Pfam" id="PF00326"/>
    </source>
</evidence>
<dbReference type="GO" id="GO:0004252">
    <property type="term" value="F:serine-type endopeptidase activity"/>
    <property type="evidence" value="ECO:0007669"/>
    <property type="project" value="InterPro"/>
</dbReference>
<keyword evidence="2" id="KW-0378">Hydrolase</keyword>
<feature type="domain" description="Dipeptidylpeptidase IV N-terminal" evidence="9">
    <location>
        <begin position="249"/>
        <end position="383"/>
    </location>
</feature>
<dbReference type="Pfam" id="PF00930">
    <property type="entry name" value="DPPIV_N"/>
    <property type="match status" value="1"/>
</dbReference>
<reference evidence="10" key="1">
    <citation type="submission" date="2009-12" db="EMBL/GenBank/DDBJ databases">
        <authorList>
            <person name="Kielak A."/>
            <person name="van Veen J.A."/>
            <person name="Kowalchuk G.A."/>
        </authorList>
    </citation>
    <scope>NUCLEOTIDE SEQUENCE</scope>
</reference>
<reference evidence="10" key="2">
    <citation type="journal article" date="2010" name="Appl. Environ. Microbiol.">
        <title>Comparative analysis of acidobacterial genomic fragments from terrestrial and aquatic metagenomic libraries, with emphasis on acidobacteria subdivision 6.</title>
        <authorList>
            <person name="Kielak A.M."/>
            <person name="van Veen J.A."/>
            <person name="Kowalchuk G.A."/>
        </authorList>
    </citation>
    <scope>NUCLEOTIDE SEQUENCE</scope>
</reference>
<dbReference type="PANTHER" id="PTHR11731">
    <property type="entry name" value="PROTEASE FAMILY S9B,C DIPEPTIDYL-PEPTIDASE IV-RELATED"/>
    <property type="match status" value="1"/>
</dbReference>
<dbReference type="AlphaFoldDB" id="E3T696"/>
<keyword evidence="3" id="KW-0007">Acetylation</keyword>
<evidence type="ECO:0000256" key="7">
    <source>
        <dbReference type="SAM" id="SignalP"/>
    </source>
</evidence>
<protein>
    <recommendedName>
        <fullName evidence="5">Acyl-peptide hydrolase</fullName>
    </recommendedName>
    <alternativeName>
        <fullName evidence="4">Acylaminoacyl-peptidase</fullName>
    </alternativeName>
</protein>
<keyword evidence="7" id="KW-0732">Signal</keyword>
<sequence length="689" mass="75236">MRSLLLLISCSAAFAAPPFSLEQVMSRPFVESLTAAPAGGGVAWIVSAKGARNIWTASPPAYSGRQVTSYTQDDGQEINEITWTPDGRTIVYVRGGDFERTAEAPNPRSNPEGVEQAVFLIRADGGEPRRLGEGRAPAVSPKGERVAFLNKGQIWWVAIEGSDKPAQAVHARGNAHSLHWSPDGSRLAFVSDRGNHSFIGVFDPAAKSLRYLDPSVDLDSQPVWSPDSKQVAFIRSAASQDATVFGPKRSGQPWSVRVADAASGAGRQVWHAEEGRGSLFHAVVASQQLIWMAGDILVFPWERDGWVHLYSVPLAGGMVTQLTPGEFEVEHVSPSPGGKEVLYSSNQGDIDRRHIWKVAVSGGRPSPVTSGGGIEWSPVMTSDREAVAFLQSGARRPSHAAIRVGSGPVKELAPQTIPSEFPEASLVEPEQVMISAADGMPIHTQVFMPADHKPGVKYPAIAFFHGGSRRQMLLGWHYMYYYNNCYAMNQYLANQGYIVLSVNYRSGIGYGLDFREAKDYGATGASEYHDVMGAGLYLRSRPDVDPARIGLWGGSYGGYLTALGLSRASDLYAAGVDLHGVHDWNVATRNFSPSYDPQKAADVARVAFESSPMASVKNWRSPVLLIHGDDDRNVPFSETVTLVEALRRQHVPFEQLIFPDEVHDFLEHSRWLEAYRAAADFFHKHLGKS</sequence>
<keyword evidence="1" id="KW-0645">Protease</keyword>
<dbReference type="GO" id="GO:0008239">
    <property type="term" value="F:dipeptidyl-peptidase activity"/>
    <property type="evidence" value="ECO:0007669"/>
    <property type="project" value="TreeGrafter"/>
</dbReference>
<dbReference type="InterPro" id="IPR002471">
    <property type="entry name" value="Pept_S9_AS"/>
</dbReference>
<evidence type="ECO:0000256" key="4">
    <source>
        <dbReference type="ARBA" id="ARBA00032284"/>
    </source>
</evidence>
<evidence type="ECO:0000256" key="6">
    <source>
        <dbReference type="ARBA" id="ARBA00045885"/>
    </source>
</evidence>
<dbReference type="EMBL" id="GU260701">
    <property type="protein sequence ID" value="ADC35840.1"/>
    <property type="molecule type" value="Genomic_DNA"/>
</dbReference>
<dbReference type="PROSITE" id="PS00708">
    <property type="entry name" value="PRO_ENDOPEP_SER"/>
    <property type="match status" value="1"/>
</dbReference>
<dbReference type="InterPro" id="IPR029058">
    <property type="entry name" value="AB_hydrolase_fold"/>
</dbReference>
<dbReference type="SUPFAM" id="SSF82171">
    <property type="entry name" value="DPP6 N-terminal domain-like"/>
    <property type="match status" value="1"/>
</dbReference>
<dbReference type="InterPro" id="IPR011659">
    <property type="entry name" value="WD40"/>
</dbReference>
<dbReference type="SUPFAM" id="SSF53474">
    <property type="entry name" value="alpha/beta-Hydrolases"/>
    <property type="match status" value="1"/>
</dbReference>
<evidence type="ECO:0000256" key="2">
    <source>
        <dbReference type="ARBA" id="ARBA00022801"/>
    </source>
</evidence>
<dbReference type="Gene3D" id="2.120.10.30">
    <property type="entry name" value="TolB, C-terminal domain"/>
    <property type="match status" value="2"/>
</dbReference>
<feature type="domain" description="Peptidase S9 prolyl oligopeptidase catalytic" evidence="8">
    <location>
        <begin position="489"/>
        <end position="688"/>
    </location>
</feature>
<dbReference type="InterPro" id="IPR001375">
    <property type="entry name" value="Peptidase_S9_cat"/>
</dbReference>
<dbReference type="Gene3D" id="3.40.50.1820">
    <property type="entry name" value="alpha/beta hydrolase"/>
    <property type="match status" value="1"/>
</dbReference>
<evidence type="ECO:0000259" key="9">
    <source>
        <dbReference type="Pfam" id="PF00930"/>
    </source>
</evidence>
<feature type="chain" id="PRO_5012971764" description="Acyl-peptide hydrolase" evidence="7">
    <location>
        <begin position="16"/>
        <end position="689"/>
    </location>
</feature>
<dbReference type="InterPro" id="IPR011042">
    <property type="entry name" value="6-blade_b-propeller_TolB-like"/>
</dbReference>
<evidence type="ECO:0000256" key="5">
    <source>
        <dbReference type="ARBA" id="ARBA00032596"/>
    </source>
</evidence>
<dbReference type="PANTHER" id="PTHR11731:SF193">
    <property type="entry name" value="DIPEPTIDYL PEPTIDASE 9"/>
    <property type="match status" value="1"/>
</dbReference>
<evidence type="ECO:0000313" key="10">
    <source>
        <dbReference type="EMBL" id="ADC35840.1"/>
    </source>
</evidence>